<dbReference type="AlphaFoldDB" id="W7I5C0"/>
<name>W7I5C0_9PEZI</name>
<gene>
    <name evidence="1" type="ORF">DRE_03267</name>
</gene>
<reference evidence="1 2" key="1">
    <citation type="submission" date="2013-05" db="EMBL/GenBank/DDBJ databases">
        <title>Drechslerella stenobrocha genome reveals carnivorous origination and mechanical trapping mechanism of predatory fungi.</title>
        <authorList>
            <person name="Liu X."/>
            <person name="Zhang W."/>
            <person name="Liu K."/>
        </authorList>
    </citation>
    <scope>NUCLEOTIDE SEQUENCE [LARGE SCALE GENOMIC DNA]</scope>
    <source>
        <strain evidence="1 2">248</strain>
    </source>
</reference>
<organism evidence="1 2">
    <name type="scientific">Drechslerella stenobrocha 248</name>
    <dbReference type="NCBI Taxonomy" id="1043628"/>
    <lineage>
        <taxon>Eukaryota</taxon>
        <taxon>Fungi</taxon>
        <taxon>Dikarya</taxon>
        <taxon>Ascomycota</taxon>
        <taxon>Pezizomycotina</taxon>
        <taxon>Orbiliomycetes</taxon>
        <taxon>Orbiliales</taxon>
        <taxon>Orbiliaceae</taxon>
        <taxon>Drechslerella</taxon>
    </lineage>
</organism>
<accession>W7I5C0</accession>
<protein>
    <submittedName>
        <fullName evidence="1">Uncharacterized protein</fullName>
    </submittedName>
</protein>
<evidence type="ECO:0000313" key="1">
    <source>
        <dbReference type="EMBL" id="EWC47647.1"/>
    </source>
</evidence>
<proteinExistence type="predicted"/>
<dbReference type="Proteomes" id="UP000024837">
    <property type="component" value="Unassembled WGS sequence"/>
</dbReference>
<dbReference type="EMBL" id="KI966409">
    <property type="protein sequence ID" value="EWC47647.1"/>
    <property type="molecule type" value="Genomic_DNA"/>
</dbReference>
<keyword evidence="2" id="KW-1185">Reference proteome</keyword>
<evidence type="ECO:0000313" key="2">
    <source>
        <dbReference type="Proteomes" id="UP000024837"/>
    </source>
</evidence>
<dbReference type="HOGENOM" id="CLU_547484_0_0_1"/>
<sequence length="498" mass="54787">MQSINSTLGQPHGIAAITCKEPTNTLLGLPVPVILHDETVNRYFSNPDQANRKEPKPQIPAAIKDEYVATTKAIMDQIRKSDVIWAYVILDFIGDHWAIVVLTDGPSSLFHLTAWSNSSLGLAIYISAACEVDCRARNVAREVQWPHRSSVNPGDVLGAGGPNKVGAHKQAAFGGYLRGRSSGRLVGCTVGRLFFEEPCVKWKSAGRDAPLQPTALPPGTRVLQPSYSNFHSFFNQLKLTPYIRHNIAATDNGGRAKGFEIRYENLDSCRIFSALERDPFNFYFGHGVRAIWQLDTVEQKIVDVAFFDIEEHRKDDNDGNGGTAIRGTYATENLRDTLSSQIAQLGLGQFISQTGLFGQTPATEETMLIGTHDVAKAGKAWGAKDIMYHRDHGVFELDTIDRHRRGAKPRDAGGWEVTSDGLFIGVNMGGIAGCLELWGKDLDITIHHVNRCPMMKADAVISIAEEFYGEKFEAMAPLSHASRRTSYLVNTMFGVPNG</sequence>